<evidence type="ECO:0000313" key="35">
    <source>
        <dbReference type="EMBL" id="JAG02689.1"/>
    </source>
</evidence>
<keyword evidence="18" id="KW-0628">Postsynaptic cell membrane</keyword>
<evidence type="ECO:0000256" key="33">
    <source>
        <dbReference type="SAM" id="Phobius"/>
    </source>
</evidence>
<dbReference type="PANTHER" id="PTHR45792">
    <property type="entry name" value="DIACYLGLYCEROL LIPASE HOMOLOG-RELATED"/>
    <property type="match status" value="1"/>
</dbReference>
<dbReference type="GO" id="GO:0098839">
    <property type="term" value="C:postsynaptic density membrane"/>
    <property type="evidence" value="ECO:0007669"/>
    <property type="project" value="UniProtKB-SubCell"/>
</dbReference>
<dbReference type="SUPFAM" id="SSF53474">
    <property type="entry name" value="alpha/beta-Hydrolases"/>
    <property type="match status" value="1"/>
</dbReference>
<protein>
    <recommendedName>
        <fullName evidence="30">Diacylglycerol lipase-alpha</fullName>
        <ecNumber evidence="21">3.1.1.116</ecNumber>
    </recommendedName>
    <alternativeName>
        <fullName evidence="32">Neural stem cell-derived dendrite regulator</fullName>
    </alternativeName>
    <alternativeName>
        <fullName evidence="31">Sn1-specific diacylglycerol lipase alpha</fullName>
    </alternativeName>
</protein>
<proteinExistence type="inferred from homology"/>
<evidence type="ECO:0000256" key="20">
    <source>
        <dbReference type="ARBA" id="ARBA00024531"/>
    </source>
</evidence>
<evidence type="ECO:0000256" key="3">
    <source>
        <dbReference type="ARBA" id="ARBA00004520"/>
    </source>
</evidence>
<dbReference type="EMBL" id="GBHO01013845">
    <property type="protein sequence ID" value="JAG29759.1"/>
    <property type="molecule type" value="Transcribed_RNA"/>
</dbReference>
<evidence type="ECO:0000256" key="21">
    <source>
        <dbReference type="ARBA" id="ARBA00026104"/>
    </source>
</evidence>
<dbReference type="InterPro" id="IPR029058">
    <property type="entry name" value="AB_hydrolase_fold"/>
</dbReference>
<feature type="domain" description="Fungal lipase-type" evidence="34">
    <location>
        <begin position="396"/>
        <end position="533"/>
    </location>
</feature>
<comment type="similarity">
    <text evidence="4">Belongs to the AB hydrolase superfamily. Lipase family.</text>
</comment>
<keyword evidence="9" id="KW-0967">Endosome</keyword>
<keyword evidence="17" id="KW-0325">Glycoprotein</keyword>
<evidence type="ECO:0000256" key="32">
    <source>
        <dbReference type="ARBA" id="ARBA00082132"/>
    </source>
</evidence>
<dbReference type="GO" id="GO:0032591">
    <property type="term" value="C:dendritic spine membrane"/>
    <property type="evidence" value="ECO:0007669"/>
    <property type="project" value="UniProtKB-SubCell"/>
</dbReference>
<feature type="transmembrane region" description="Helical" evidence="33">
    <location>
        <begin position="62"/>
        <end position="84"/>
    </location>
</feature>
<evidence type="ECO:0000256" key="31">
    <source>
        <dbReference type="ARBA" id="ARBA00081678"/>
    </source>
</evidence>
<keyword evidence="19" id="KW-0966">Cell projection</keyword>
<keyword evidence="8" id="KW-0479">Metal-binding</keyword>
<evidence type="ECO:0000256" key="1">
    <source>
        <dbReference type="ARBA" id="ARBA00001913"/>
    </source>
</evidence>
<keyword evidence="7 33" id="KW-0812">Transmembrane</keyword>
<dbReference type="InterPro" id="IPR002921">
    <property type="entry name" value="Fungal_lipase-type"/>
</dbReference>
<evidence type="ECO:0000313" key="36">
    <source>
        <dbReference type="EMBL" id="JAG29759.1"/>
    </source>
</evidence>
<comment type="catalytic activity">
    <reaction evidence="24">
        <text>1-(9Z-octadecenoyl)-2-octadecanoyl-sn-glycerol + H2O = 2-octadecanoylglycerol + (9Z)-octadecenoate + H(+)</text>
        <dbReference type="Rhea" id="RHEA:38519"/>
        <dbReference type="ChEBI" id="CHEBI:15377"/>
        <dbReference type="ChEBI" id="CHEBI:15378"/>
        <dbReference type="ChEBI" id="CHEBI:30823"/>
        <dbReference type="ChEBI" id="CHEBI:75448"/>
        <dbReference type="ChEBI" id="CHEBI:75456"/>
    </reaction>
    <physiologicalReaction direction="left-to-right" evidence="24">
        <dbReference type="Rhea" id="RHEA:38520"/>
    </physiologicalReaction>
</comment>
<comment type="catalytic activity">
    <reaction evidence="28">
        <text>1-(9Z-octadecenoyl)-2-O-(5Z,8Z,11Z,14Z-eicosatetraenyl)-sn-glycerol + H2O = 2-O-(5Z,8Z,11Z,14Z)-eicosatetraenylglycerol + (9Z)-octadecenoate + H(+)</text>
        <dbReference type="Rhea" id="RHEA:38527"/>
        <dbReference type="ChEBI" id="CHEBI:15377"/>
        <dbReference type="ChEBI" id="CHEBI:15378"/>
        <dbReference type="ChEBI" id="CHEBI:30823"/>
        <dbReference type="ChEBI" id="CHEBI:75913"/>
        <dbReference type="ChEBI" id="CHEBI:75914"/>
    </reaction>
    <physiologicalReaction direction="left-to-right" evidence="28">
        <dbReference type="Rhea" id="RHEA:38528"/>
    </physiologicalReaction>
</comment>
<feature type="transmembrane region" description="Helical" evidence="33">
    <location>
        <begin position="18"/>
        <end position="42"/>
    </location>
</feature>
<keyword evidence="6" id="KW-0597">Phosphoprotein</keyword>
<evidence type="ECO:0000256" key="26">
    <source>
        <dbReference type="ARBA" id="ARBA00050861"/>
    </source>
</evidence>
<dbReference type="Gene3D" id="3.40.50.1820">
    <property type="entry name" value="alpha/beta hydrolase"/>
    <property type="match status" value="1"/>
</dbReference>
<comment type="catalytic activity">
    <reaction evidence="20">
        <text>a 1,2-diacyl-sn-glycerol + H2O = a 2-acylglycerol + a fatty acid + H(+)</text>
        <dbReference type="Rhea" id="RHEA:33275"/>
        <dbReference type="ChEBI" id="CHEBI:15377"/>
        <dbReference type="ChEBI" id="CHEBI:15378"/>
        <dbReference type="ChEBI" id="CHEBI:17389"/>
        <dbReference type="ChEBI" id="CHEBI:17815"/>
        <dbReference type="ChEBI" id="CHEBI:28868"/>
        <dbReference type="EC" id="3.1.1.116"/>
    </reaction>
    <physiologicalReaction direction="left-to-right" evidence="20">
        <dbReference type="Rhea" id="RHEA:33276"/>
    </physiologicalReaction>
</comment>
<evidence type="ECO:0000256" key="12">
    <source>
        <dbReference type="ARBA" id="ARBA00022963"/>
    </source>
</evidence>
<feature type="transmembrane region" description="Helical" evidence="33">
    <location>
        <begin position="135"/>
        <end position="157"/>
    </location>
</feature>
<organism evidence="36">
    <name type="scientific">Lygus hesperus</name>
    <name type="common">Western plant bug</name>
    <dbReference type="NCBI Taxonomy" id="30085"/>
    <lineage>
        <taxon>Eukaryota</taxon>
        <taxon>Metazoa</taxon>
        <taxon>Ecdysozoa</taxon>
        <taxon>Arthropoda</taxon>
        <taxon>Hexapoda</taxon>
        <taxon>Insecta</taxon>
        <taxon>Pterygota</taxon>
        <taxon>Neoptera</taxon>
        <taxon>Paraneoptera</taxon>
        <taxon>Hemiptera</taxon>
        <taxon>Heteroptera</taxon>
        <taxon>Panheteroptera</taxon>
        <taxon>Cimicomorpha</taxon>
        <taxon>Miridae</taxon>
        <taxon>Mirini</taxon>
        <taxon>Lygus</taxon>
    </lineage>
</organism>
<comment type="subcellular location">
    <subcellularLocation>
        <location evidence="2">Cell projection</location>
        <location evidence="2">Dendritic spine membrane</location>
        <topology evidence="2">Multi-pass membrane protein</topology>
    </subcellularLocation>
    <subcellularLocation>
        <location evidence="3">Early endosome membrane</location>
        <topology evidence="3">Multi-pass membrane protein</topology>
    </subcellularLocation>
    <subcellularLocation>
        <location evidence="22">Postsynaptic density membrane</location>
        <topology evidence="22">Multi-pass membrane protein</topology>
    </subcellularLocation>
</comment>
<keyword evidence="12" id="KW-0442">Lipid degradation</keyword>
<comment type="catalytic activity">
    <reaction evidence="26">
        <text>1-(9Z-octadecenoyl)-2-(5Z,8Z,11Z,14Z-eicosatetraenoyl)-sn-glycerol + H2O = 2-(5Z,8Z,11Z,14Z-eicosatetraenoyl)-glycerol + (9Z)-octadecenoate + H(+)</text>
        <dbReference type="Rhea" id="RHEA:38515"/>
        <dbReference type="ChEBI" id="CHEBI:15377"/>
        <dbReference type="ChEBI" id="CHEBI:15378"/>
        <dbReference type="ChEBI" id="CHEBI:30823"/>
        <dbReference type="ChEBI" id="CHEBI:52392"/>
        <dbReference type="ChEBI" id="CHEBI:75449"/>
    </reaction>
    <physiologicalReaction direction="left-to-right" evidence="26">
        <dbReference type="Rhea" id="RHEA:38516"/>
    </physiologicalReaction>
</comment>
<evidence type="ECO:0000256" key="19">
    <source>
        <dbReference type="ARBA" id="ARBA00023273"/>
    </source>
</evidence>
<keyword evidence="13 33" id="KW-1133">Transmembrane helix</keyword>
<evidence type="ECO:0000256" key="24">
    <source>
        <dbReference type="ARBA" id="ARBA00050486"/>
    </source>
</evidence>
<evidence type="ECO:0000256" key="15">
    <source>
        <dbReference type="ARBA" id="ARBA00023098"/>
    </source>
</evidence>
<gene>
    <name evidence="36" type="primary">Dagla_0</name>
    <name evidence="35" type="synonym">Dagla_5</name>
    <name evidence="36" type="ORF">CM83_76949</name>
    <name evidence="35" type="ORF">CM83_76970</name>
</gene>
<dbReference type="GO" id="GO:0031901">
    <property type="term" value="C:early endosome membrane"/>
    <property type="evidence" value="ECO:0007669"/>
    <property type="project" value="UniProtKB-SubCell"/>
</dbReference>
<dbReference type="Pfam" id="PF01764">
    <property type="entry name" value="Lipase_3"/>
    <property type="match status" value="1"/>
</dbReference>
<comment type="catalytic activity">
    <reaction evidence="23">
        <text>1,2-di-(9Z-octadecenoyl)-sn-glycerol + H2O = 2-(9Z-octadecenoyl)-glycerol + (9Z)-octadecenoate + H(+)</text>
        <dbReference type="Rhea" id="RHEA:38511"/>
        <dbReference type="ChEBI" id="CHEBI:15377"/>
        <dbReference type="ChEBI" id="CHEBI:15378"/>
        <dbReference type="ChEBI" id="CHEBI:30823"/>
        <dbReference type="ChEBI" id="CHEBI:52333"/>
        <dbReference type="ChEBI" id="CHEBI:73990"/>
    </reaction>
    <physiologicalReaction direction="left-to-right" evidence="23">
        <dbReference type="Rhea" id="RHEA:38512"/>
    </physiologicalReaction>
</comment>
<evidence type="ECO:0000256" key="28">
    <source>
        <dbReference type="ARBA" id="ARBA00052463"/>
    </source>
</evidence>
<keyword evidence="15" id="KW-0443">Lipid metabolism</keyword>
<dbReference type="GO" id="GO:0046340">
    <property type="term" value="P:diacylglycerol catabolic process"/>
    <property type="evidence" value="ECO:0007669"/>
    <property type="project" value="TreeGrafter"/>
</dbReference>
<dbReference type="EC" id="3.1.1.116" evidence="21"/>
<keyword evidence="11" id="KW-0106">Calcium</keyword>
<evidence type="ECO:0000256" key="2">
    <source>
        <dbReference type="ARBA" id="ARBA00004332"/>
    </source>
</evidence>
<keyword evidence="14" id="KW-0770">Synapse</keyword>
<evidence type="ECO:0000256" key="16">
    <source>
        <dbReference type="ARBA" id="ARBA00023136"/>
    </source>
</evidence>
<comment type="catalytic activity">
    <reaction evidence="25">
        <text>1-(9Z-octadecenoyl)-2-(9Z,12Z-octadecadienoyl)-sn-glycerol + H2O = 2-(9Z,12Z-octadecadienoyl)-glycerol + (9Z)-octadecenoate + H(+)</text>
        <dbReference type="Rhea" id="RHEA:38523"/>
        <dbReference type="ChEBI" id="CHEBI:15377"/>
        <dbReference type="ChEBI" id="CHEBI:15378"/>
        <dbReference type="ChEBI" id="CHEBI:30823"/>
        <dbReference type="ChEBI" id="CHEBI:75450"/>
        <dbReference type="ChEBI" id="CHEBI:75457"/>
    </reaction>
    <physiologicalReaction direction="left-to-right" evidence="25">
        <dbReference type="Rhea" id="RHEA:38524"/>
    </physiologicalReaction>
</comment>
<dbReference type="AlphaFoldDB" id="A0A0A9YC57"/>
<comment type="cofactor">
    <cofactor evidence="1">
        <name>Ca(2+)</name>
        <dbReference type="ChEBI" id="CHEBI:29108"/>
    </cofactor>
</comment>
<name>A0A0A9YC57_LYGHE</name>
<comment type="catalytic activity">
    <reaction evidence="27">
        <text>1-octadecanoyl-2-(5Z,8Z,11Z,14Z-eicosatetraenoyl)-sn-glycerol + H2O = 2-(5Z,8Z,11Z,14Z-eicosatetraenoyl)-glycerol + octadecanoate + H(+)</text>
        <dbReference type="Rhea" id="RHEA:38507"/>
        <dbReference type="ChEBI" id="CHEBI:15377"/>
        <dbReference type="ChEBI" id="CHEBI:15378"/>
        <dbReference type="ChEBI" id="CHEBI:25629"/>
        <dbReference type="ChEBI" id="CHEBI:52392"/>
        <dbReference type="ChEBI" id="CHEBI:75728"/>
    </reaction>
    <physiologicalReaction direction="left-to-right" evidence="27">
        <dbReference type="Rhea" id="RHEA:38508"/>
    </physiologicalReaction>
</comment>
<dbReference type="FunFam" id="3.40.50.1820:FF:000015">
    <property type="entry name" value="Sn1-specific diacylglycerol lipase alpha"/>
    <property type="match status" value="1"/>
</dbReference>
<evidence type="ECO:0000256" key="6">
    <source>
        <dbReference type="ARBA" id="ARBA00022553"/>
    </source>
</evidence>
<keyword evidence="5" id="KW-1003">Cell membrane</keyword>
<evidence type="ECO:0000259" key="34">
    <source>
        <dbReference type="Pfam" id="PF01764"/>
    </source>
</evidence>
<comment type="subunit">
    <text evidence="29">Interacts (via C-terminal) with CAMK2A; leading to the phosphorylation and inhibition of DAGLA enzymatic activity. Interacts (via PPXXF motif) with HOMER1 and HOMER2; this interaction is required for DAGLA membrane localization.</text>
</comment>
<evidence type="ECO:0000256" key="7">
    <source>
        <dbReference type="ARBA" id="ARBA00022692"/>
    </source>
</evidence>
<accession>A0A0A9YC57</accession>
<evidence type="ECO:0000256" key="25">
    <source>
        <dbReference type="ARBA" id="ARBA00050709"/>
    </source>
</evidence>
<evidence type="ECO:0000256" key="22">
    <source>
        <dbReference type="ARBA" id="ARBA00037872"/>
    </source>
</evidence>
<feature type="transmembrane region" description="Helical" evidence="33">
    <location>
        <begin position="96"/>
        <end position="120"/>
    </location>
</feature>
<evidence type="ECO:0000256" key="18">
    <source>
        <dbReference type="ARBA" id="ARBA00023257"/>
    </source>
</evidence>
<keyword evidence="10" id="KW-0378">Hydrolase</keyword>
<dbReference type="GO" id="GO:0019369">
    <property type="term" value="P:arachidonate metabolic process"/>
    <property type="evidence" value="ECO:0007669"/>
    <property type="project" value="TreeGrafter"/>
</dbReference>
<evidence type="ECO:0000256" key="27">
    <source>
        <dbReference type="ARBA" id="ARBA00052106"/>
    </source>
</evidence>
<evidence type="ECO:0000256" key="10">
    <source>
        <dbReference type="ARBA" id="ARBA00022801"/>
    </source>
</evidence>
<evidence type="ECO:0000256" key="4">
    <source>
        <dbReference type="ARBA" id="ARBA00010701"/>
    </source>
</evidence>
<evidence type="ECO:0000256" key="14">
    <source>
        <dbReference type="ARBA" id="ARBA00023018"/>
    </source>
</evidence>
<feature type="transmembrane region" description="Helical" evidence="33">
    <location>
        <begin position="467"/>
        <end position="488"/>
    </location>
</feature>
<evidence type="ECO:0000256" key="17">
    <source>
        <dbReference type="ARBA" id="ARBA00023180"/>
    </source>
</evidence>
<dbReference type="PANTHER" id="PTHR45792:SF8">
    <property type="entry name" value="DIACYLGLYCEROL LIPASE-ALPHA"/>
    <property type="match status" value="1"/>
</dbReference>
<evidence type="ECO:0000256" key="29">
    <source>
        <dbReference type="ARBA" id="ARBA00063298"/>
    </source>
</evidence>
<dbReference type="GO" id="GO:0047372">
    <property type="term" value="F:monoacylglycerol lipase activity"/>
    <property type="evidence" value="ECO:0007669"/>
    <property type="project" value="UniProtKB-ARBA"/>
</dbReference>
<evidence type="ECO:0000256" key="11">
    <source>
        <dbReference type="ARBA" id="ARBA00022837"/>
    </source>
</evidence>
<evidence type="ECO:0000256" key="23">
    <source>
        <dbReference type="ARBA" id="ARBA00048382"/>
    </source>
</evidence>
<reference evidence="36" key="1">
    <citation type="journal article" date="2014" name="PLoS ONE">
        <title>Transcriptome-Based Identification of ABC Transporters in the Western Tarnished Plant Bug Lygus hesperus.</title>
        <authorList>
            <person name="Hull J.J."/>
            <person name="Chaney K."/>
            <person name="Geib S.M."/>
            <person name="Fabrick J.A."/>
            <person name="Brent C.S."/>
            <person name="Walsh D."/>
            <person name="Lavine L.C."/>
        </authorList>
    </citation>
    <scope>NUCLEOTIDE SEQUENCE</scope>
</reference>
<dbReference type="EMBL" id="GBHO01040915">
    <property type="protein sequence ID" value="JAG02689.1"/>
    <property type="molecule type" value="Transcribed_RNA"/>
</dbReference>
<sequence length="929" mass="103061">MPGLVAFRRRWSVGSDDLVLPAVFLFIVHLSWLVVTITLLVTGGLSTQERCATLLRRLLYCYAAILGASCLLEAAIGLVSLRGGILEVEPRRNIKYIVYVRLSVMAVEMVWLSYAVYWLVSNYQVCPIEGAKEAALGMVACNWIVVGSVFLTGWCVFDSAGRSWVKMKKYQRSMRESESRFQYKRSGNLARNWRQRKVLRAYQDSWDHRCRLLFCCIRNSDRTKNSFTDIARLLSDFFRDLDVVPSDVVAGLVLLRKYQKLERETNVREHKNDTYEYLSGVAVTPRTKFLPLGDIRHYRHFEAVVHFMHYALAAYGWPMLLMTSPLTTYCKLCSNLSCLCRTHENVEGDNCWSCNYAALKGMLAQGQVAIVYATYHVDIAQTPFFVAVDYTRSKIVVSIRGTLSMKDVITDLNAESETLPLNPPKEDWLGHKGMVEAAVYIRDKLESEQILAAAAIQAEKGRPGESFGLVLVGHSLGAGTASILAILLRQNYPDLQCFAYSPPGGLLSMPAVQYTKSFITSVVLGKDVVPRIGLPQMESLRADLINAIKRSKEPKWKTIACSVVCCDGGDEADPETMVAYHNEKMNARDAAVHPSDSTIALTLHQPLYPPGSIIHVVRHHPSKAEQKYEKKWRRVVKRRDPVYQAVWANNTDFDEVLISPVMIQDHMPDKVLEALNKVITSLGPAKPQRTTNENNNSSLIGPEMMEHDRLLAGSSNSKPRNEKVCFETSFTNCDTLPPSGGSLASLLYAANPSDYPSSPLGGEWCGLAPLAAPESLSDLSTIGPSVRFDDDVTRVSGSTESSMSQPLTEGRFFARFFRRHGKPCDRTISCPVDVMPTLSNQDKPSSSSESSPLLSSLHLLNDNKFLPNSISPSASFHSTDSALASPVSLATGSLLEDIERSLGVCLSRPASVDLPPGTPVLYPISDNYT</sequence>
<evidence type="ECO:0000256" key="8">
    <source>
        <dbReference type="ARBA" id="ARBA00022723"/>
    </source>
</evidence>
<keyword evidence="16 33" id="KW-0472">Membrane</keyword>
<reference evidence="36" key="2">
    <citation type="submission" date="2014-07" db="EMBL/GenBank/DDBJ databases">
        <authorList>
            <person name="Hull J."/>
        </authorList>
    </citation>
    <scope>NUCLEOTIDE SEQUENCE</scope>
</reference>
<evidence type="ECO:0000256" key="9">
    <source>
        <dbReference type="ARBA" id="ARBA00022753"/>
    </source>
</evidence>
<evidence type="ECO:0000256" key="13">
    <source>
        <dbReference type="ARBA" id="ARBA00022989"/>
    </source>
</evidence>
<evidence type="ECO:0000256" key="30">
    <source>
        <dbReference type="ARBA" id="ARBA00071957"/>
    </source>
</evidence>
<dbReference type="GO" id="GO:0004465">
    <property type="term" value="F:lipoprotein lipase activity"/>
    <property type="evidence" value="ECO:0007669"/>
    <property type="project" value="TreeGrafter"/>
</dbReference>
<dbReference type="GO" id="GO:0046872">
    <property type="term" value="F:metal ion binding"/>
    <property type="evidence" value="ECO:0007669"/>
    <property type="project" value="UniProtKB-KW"/>
</dbReference>
<evidence type="ECO:0000256" key="5">
    <source>
        <dbReference type="ARBA" id="ARBA00022475"/>
    </source>
</evidence>
<dbReference type="InterPro" id="IPR052214">
    <property type="entry name" value="DAG_Lipase-Related"/>
</dbReference>
<dbReference type="GO" id="GO:0098921">
    <property type="term" value="P:retrograde trans-synaptic signaling by endocannabinoid"/>
    <property type="evidence" value="ECO:0007669"/>
    <property type="project" value="UniProtKB-ARBA"/>
</dbReference>
<dbReference type="CDD" id="cd00519">
    <property type="entry name" value="Lipase_3"/>
    <property type="match status" value="1"/>
</dbReference>